<comment type="similarity">
    <text evidence="3 12">Belongs to the PIGV family.</text>
</comment>
<dbReference type="GO" id="GO:0005789">
    <property type="term" value="C:endoplasmic reticulum membrane"/>
    <property type="evidence" value="ECO:0007669"/>
    <property type="project" value="UniProtKB-SubCell"/>
</dbReference>
<evidence type="ECO:0000256" key="3">
    <source>
        <dbReference type="ARBA" id="ARBA00008698"/>
    </source>
</evidence>
<feature type="transmembrane region" description="Helical" evidence="12">
    <location>
        <begin position="239"/>
        <end position="258"/>
    </location>
</feature>
<evidence type="ECO:0000313" key="14">
    <source>
        <dbReference type="EMBL" id="VTT55717.1"/>
    </source>
</evidence>
<dbReference type="EMBL" id="CABFJX010000001">
    <property type="protein sequence ID" value="VTT55717.1"/>
    <property type="molecule type" value="Genomic_DNA"/>
</dbReference>
<comment type="subcellular location">
    <subcellularLocation>
        <location evidence="1 12">Endoplasmic reticulum membrane</location>
        <topology evidence="1 12">Multi-pass membrane protein</topology>
    </subcellularLocation>
</comment>
<evidence type="ECO:0000256" key="8">
    <source>
        <dbReference type="ARBA" id="ARBA00022692"/>
    </source>
</evidence>
<dbReference type="GO" id="GO:0000009">
    <property type="term" value="F:alpha-1,6-mannosyltransferase activity"/>
    <property type="evidence" value="ECO:0007669"/>
    <property type="project" value="InterPro"/>
</dbReference>
<feature type="transmembrane region" description="Helical" evidence="12">
    <location>
        <begin position="110"/>
        <end position="129"/>
    </location>
</feature>
<protein>
    <recommendedName>
        <fullName evidence="4 12">GPI mannosyltransferase 2</fullName>
        <ecNumber evidence="12">2.4.1.-</ecNumber>
    </recommendedName>
</protein>
<evidence type="ECO:0000256" key="10">
    <source>
        <dbReference type="ARBA" id="ARBA00022989"/>
    </source>
</evidence>
<evidence type="ECO:0000256" key="9">
    <source>
        <dbReference type="ARBA" id="ARBA00022824"/>
    </source>
</evidence>
<evidence type="ECO:0000256" key="6">
    <source>
        <dbReference type="ARBA" id="ARBA00022676"/>
    </source>
</evidence>
<evidence type="ECO:0000256" key="12">
    <source>
        <dbReference type="RuleBase" id="RU363112"/>
    </source>
</evidence>
<dbReference type="InterPro" id="IPR007315">
    <property type="entry name" value="PIG-V/Gpi18"/>
</dbReference>
<dbReference type="PANTHER" id="PTHR12468">
    <property type="entry name" value="GPI MANNOSYLTRANSFERASE 2"/>
    <property type="match status" value="1"/>
</dbReference>
<feature type="compositionally biased region" description="Pro residues" evidence="13">
    <location>
        <begin position="410"/>
        <end position="432"/>
    </location>
</feature>
<dbReference type="AlphaFoldDB" id="A0A9Q9RDX6"/>
<keyword evidence="8 12" id="KW-0812">Transmembrane</keyword>
<keyword evidence="6 12" id="KW-0328">Glycosyltransferase</keyword>
<evidence type="ECO:0000256" key="4">
    <source>
        <dbReference type="ARBA" id="ARBA00013795"/>
    </source>
</evidence>
<accession>A0A9Q9RDX6</accession>
<evidence type="ECO:0000256" key="1">
    <source>
        <dbReference type="ARBA" id="ARBA00004477"/>
    </source>
</evidence>
<dbReference type="Pfam" id="PF04188">
    <property type="entry name" value="Mannosyl_trans2"/>
    <property type="match status" value="1"/>
</dbReference>
<feature type="compositionally biased region" description="Polar residues" evidence="13">
    <location>
        <begin position="378"/>
        <end position="404"/>
    </location>
</feature>
<keyword evidence="10 12" id="KW-1133">Transmembrane helix</keyword>
<proteinExistence type="inferred from homology"/>
<dbReference type="EC" id="2.4.1.-" evidence="12"/>
<keyword evidence="9 12" id="KW-0256">Endoplasmic reticulum</keyword>
<dbReference type="Proteomes" id="UP000760494">
    <property type="component" value="Unassembled WGS sequence"/>
</dbReference>
<dbReference type="GO" id="GO:0031501">
    <property type="term" value="C:mannosyltransferase complex"/>
    <property type="evidence" value="ECO:0007669"/>
    <property type="project" value="TreeGrafter"/>
</dbReference>
<evidence type="ECO:0000313" key="15">
    <source>
        <dbReference type="Proteomes" id="UP000760494"/>
    </source>
</evidence>
<comment type="pathway">
    <text evidence="2 12">Glycolipid biosynthesis; glycosylphosphatidylinositol-anchor biosynthesis.</text>
</comment>
<evidence type="ECO:0000256" key="5">
    <source>
        <dbReference type="ARBA" id="ARBA00022502"/>
    </source>
</evidence>
<gene>
    <name evidence="14" type="ORF">C2S_419</name>
</gene>
<feature type="transmembrane region" description="Helical" evidence="12">
    <location>
        <begin position="141"/>
        <end position="159"/>
    </location>
</feature>
<organism evidence="14 15">
    <name type="scientific">Fusarium fujikuroi</name>
    <name type="common">Bakanae and foot rot disease fungus</name>
    <name type="synonym">Gibberella fujikuroi</name>
    <dbReference type="NCBI Taxonomy" id="5127"/>
    <lineage>
        <taxon>Eukaryota</taxon>
        <taxon>Fungi</taxon>
        <taxon>Dikarya</taxon>
        <taxon>Ascomycota</taxon>
        <taxon>Pezizomycotina</taxon>
        <taxon>Sordariomycetes</taxon>
        <taxon>Hypocreomycetidae</taxon>
        <taxon>Hypocreales</taxon>
        <taxon>Nectriaceae</taxon>
        <taxon>Fusarium</taxon>
        <taxon>Fusarium fujikuroi species complex</taxon>
    </lineage>
</organism>
<dbReference type="GO" id="GO:0006506">
    <property type="term" value="P:GPI anchor biosynthetic process"/>
    <property type="evidence" value="ECO:0007669"/>
    <property type="project" value="UniProtKB-KW"/>
</dbReference>
<dbReference type="PANTHER" id="PTHR12468:SF2">
    <property type="entry name" value="GPI MANNOSYLTRANSFERASE 2"/>
    <property type="match status" value="1"/>
</dbReference>
<keyword evidence="5 12" id="KW-0337">GPI-anchor biosynthesis</keyword>
<evidence type="ECO:0000256" key="7">
    <source>
        <dbReference type="ARBA" id="ARBA00022679"/>
    </source>
</evidence>
<comment type="function">
    <text evidence="12">Mannosyltransferase involved in glycosylphosphatidylinositol-anchor biosynthesis.</text>
</comment>
<comment type="caution">
    <text evidence="12">Lacks conserved residue(s) required for the propagation of feature annotation.</text>
</comment>
<sequence length="513" mass="55198">MGLLNHETNPISSLTTAFSAWKGLLLAIALGASVGPDYDTSTSLFFNIVHGPTTPVPALATRLTRWDALYFMHDAVKGKVYEQEWAFGIGLPAVVRGINVLFGLEEGWDAIIAIAISHVSHLIAVLALYQLTIVLCNDRKLAYLAAAVHILSPGGLFLSAPYAESTFACLSFVGNLLFALGLKSSPDSMRRSISVIGAGMLYGVSCVFRSNGLFGGVLFVVEAIKGLTALLGGFSFSKVLRLVAPIIGGLFVAVGFVAPQILAWMRYCNVQDNGQQRPWCTRPLPSIYTFVQEEYWNVGFLRYWTPNQIPLFLLAAPMLTILIKSGTEVVREPSRGLRAMISGTDEECRLLFSCSSPPVTLAHTRSIDVSLLYPQPTPNMSATGQQPNQQQEHRSNGSSSTSTIVLGLLSPPPTPPPLNSGLPPPPSQPPDTTPDNGTGNCIQVLVESKEAETEVVEEQEQDDDTTKTISPPPEATADFKSTVKAIFLRLIALPGDLRAVDQNQASTACQPSS</sequence>
<feature type="compositionally biased region" description="Acidic residues" evidence="13">
    <location>
        <begin position="453"/>
        <end position="463"/>
    </location>
</feature>
<reference evidence="14" key="1">
    <citation type="submission" date="2019-05" db="EMBL/GenBank/DDBJ databases">
        <authorList>
            <person name="Piombo E."/>
        </authorList>
    </citation>
    <scope>NUCLEOTIDE SEQUENCE</scope>
    <source>
        <strain evidence="14">C2S</strain>
    </source>
</reference>
<feature type="region of interest" description="Disordered" evidence="13">
    <location>
        <begin position="372"/>
        <end position="477"/>
    </location>
</feature>
<keyword evidence="7 12" id="KW-0808">Transferase</keyword>
<name>A0A9Q9RDX6_FUSFU</name>
<dbReference type="GO" id="GO:0004376">
    <property type="term" value="F:GPI mannosyltransferase activity"/>
    <property type="evidence" value="ECO:0007669"/>
    <property type="project" value="InterPro"/>
</dbReference>
<evidence type="ECO:0000256" key="13">
    <source>
        <dbReference type="SAM" id="MobiDB-lite"/>
    </source>
</evidence>
<evidence type="ECO:0000256" key="11">
    <source>
        <dbReference type="ARBA" id="ARBA00023136"/>
    </source>
</evidence>
<keyword evidence="11 12" id="KW-0472">Membrane</keyword>
<evidence type="ECO:0000256" key="2">
    <source>
        <dbReference type="ARBA" id="ARBA00004687"/>
    </source>
</evidence>
<comment type="caution">
    <text evidence="14">The sequence shown here is derived from an EMBL/GenBank/DDBJ whole genome shotgun (WGS) entry which is preliminary data.</text>
</comment>